<evidence type="ECO:0000259" key="1">
    <source>
        <dbReference type="Pfam" id="PF08241"/>
    </source>
</evidence>
<sequence length="277" mass="30067">MDPRRAVSSAEPVDSSHPTDTYEALVADALAAAEAMSGWNFSYLQGRTSGGRLSWSYPDLAREAVAHSAALLDLDTGGGEMLASLAPLPSHTVATEGWEPNVLEARKRLEPFGVDVRRAQEGTRLPVADGEFDLVLNRHGAFDIDEVWRVLSPGGIFLTQQGGTRNDLELNAALGAPPAQDADSDAFAETVAALENRGFAILTAQEEFSPYAFHDIAAVVYHLTVVSWVIPDFDVRRYDAKLQELDRHLRADGPLVVHNHRYLVRAAKPGDGMPSAR</sequence>
<protein>
    <submittedName>
        <fullName evidence="2">Methyltransferase domain-containing protein</fullName>
    </submittedName>
</protein>
<evidence type="ECO:0000313" key="2">
    <source>
        <dbReference type="EMBL" id="SDS15882.1"/>
    </source>
</evidence>
<dbReference type="PANTHER" id="PTHR43460">
    <property type="entry name" value="METHYLTRANSFERASE"/>
    <property type="match status" value="1"/>
</dbReference>
<dbReference type="PANTHER" id="PTHR43460:SF1">
    <property type="entry name" value="METHYLTRANSFERASE TYPE 11 DOMAIN-CONTAINING PROTEIN"/>
    <property type="match status" value="1"/>
</dbReference>
<dbReference type="InterPro" id="IPR029063">
    <property type="entry name" value="SAM-dependent_MTases_sf"/>
</dbReference>
<dbReference type="GO" id="GO:0008757">
    <property type="term" value="F:S-adenosylmethionine-dependent methyltransferase activity"/>
    <property type="evidence" value="ECO:0007669"/>
    <property type="project" value="InterPro"/>
</dbReference>
<proteinExistence type="predicted"/>
<name>A0A1H1PXE5_9ACTN</name>
<dbReference type="STRING" id="117157.SAMN04489717_1803"/>
<evidence type="ECO:0000313" key="3">
    <source>
        <dbReference type="Proteomes" id="UP000198983"/>
    </source>
</evidence>
<dbReference type="Gene3D" id="3.40.50.150">
    <property type="entry name" value="Vaccinia Virus protein VP39"/>
    <property type="match status" value="1"/>
</dbReference>
<dbReference type="GO" id="GO:0032259">
    <property type="term" value="P:methylation"/>
    <property type="evidence" value="ECO:0007669"/>
    <property type="project" value="UniProtKB-KW"/>
</dbReference>
<accession>A0A1H1PXE5</accession>
<dbReference type="OrthoDB" id="9795864at2"/>
<keyword evidence="2" id="KW-0808">Transferase</keyword>
<dbReference type="Proteomes" id="UP000198983">
    <property type="component" value="Chromosome I"/>
</dbReference>
<dbReference type="InterPro" id="IPR052939">
    <property type="entry name" value="23S_rRNA_MeTrnsfrase_RlmA"/>
</dbReference>
<keyword evidence="3" id="KW-1185">Reference proteome</keyword>
<dbReference type="EMBL" id="LT629732">
    <property type="protein sequence ID" value="SDS15882.1"/>
    <property type="molecule type" value="Genomic_DNA"/>
</dbReference>
<dbReference type="InterPro" id="IPR013216">
    <property type="entry name" value="Methyltransf_11"/>
</dbReference>
<dbReference type="RefSeq" id="WP_092652307.1">
    <property type="nucleotide sequence ID" value="NZ_LT629732.1"/>
</dbReference>
<dbReference type="AlphaFoldDB" id="A0A1H1PXE5"/>
<reference evidence="2 3" key="1">
    <citation type="submission" date="2016-10" db="EMBL/GenBank/DDBJ databases">
        <authorList>
            <person name="de Groot N.N."/>
        </authorList>
    </citation>
    <scope>NUCLEOTIDE SEQUENCE [LARGE SCALE GENOMIC DNA]</scope>
    <source>
        <strain evidence="2 3">DSM 22024</strain>
    </source>
</reference>
<dbReference type="Pfam" id="PF08241">
    <property type="entry name" value="Methyltransf_11"/>
    <property type="match status" value="1"/>
</dbReference>
<feature type="domain" description="Methyltransferase type 11" evidence="1">
    <location>
        <begin position="72"/>
        <end position="158"/>
    </location>
</feature>
<keyword evidence="2" id="KW-0489">Methyltransferase</keyword>
<dbReference type="SUPFAM" id="SSF53335">
    <property type="entry name" value="S-adenosyl-L-methionine-dependent methyltransferases"/>
    <property type="match status" value="1"/>
</dbReference>
<organism evidence="2 3">
    <name type="scientific">Actinopolymorpha singaporensis</name>
    <dbReference type="NCBI Taxonomy" id="117157"/>
    <lineage>
        <taxon>Bacteria</taxon>
        <taxon>Bacillati</taxon>
        <taxon>Actinomycetota</taxon>
        <taxon>Actinomycetes</taxon>
        <taxon>Propionibacteriales</taxon>
        <taxon>Actinopolymorphaceae</taxon>
        <taxon>Actinopolymorpha</taxon>
    </lineage>
</organism>
<gene>
    <name evidence="2" type="ORF">SAMN04489717_1803</name>
</gene>